<dbReference type="Proteomes" id="UP000828941">
    <property type="component" value="Chromosome 3"/>
</dbReference>
<gene>
    <name evidence="1" type="ORF">L6164_005425</name>
</gene>
<reference evidence="1 2" key="1">
    <citation type="journal article" date="2022" name="DNA Res.">
        <title>Chromosomal-level genome assembly of the orchid tree Bauhinia variegata (Leguminosae; Cercidoideae) supports the allotetraploid origin hypothesis of Bauhinia.</title>
        <authorList>
            <person name="Zhong Y."/>
            <person name="Chen Y."/>
            <person name="Zheng D."/>
            <person name="Pang J."/>
            <person name="Liu Y."/>
            <person name="Luo S."/>
            <person name="Meng S."/>
            <person name="Qian L."/>
            <person name="Wei D."/>
            <person name="Dai S."/>
            <person name="Zhou R."/>
        </authorList>
    </citation>
    <scope>NUCLEOTIDE SEQUENCE [LARGE SCALE GENOMIC DNA]</scope>
    <source>
        <strain evidence="1">BV-YZ2020</strain>
    </source>
</reference>
<keyword evidence="2" id="KW-1185">Reference proteome</keyword>
<dbReference type="EMBL" id="CM039428">
    <property type="protein sequence ID" value="KAI4351036.1"/>
    <property type="molecule type" value="Genomic_DNA"/>
</dbReference>
<proteinExistence type="predicted"/>
<organism evidence="1 2">
    <name type="scientific">Bauhinia variegata</name>
    <name type="common">Purple orchid tree</name>
    <name type="synonym">Phanera variegata</name>
    <dbReference type="NCBI Taxonomy" id="167791"/>
    <lineage>
        <taxon>Eukaryota</taxon>
        <taxon>Viridiplantae</taxon>
        <taxon>Streptophyta</taxon>
        <taxon>Embryophyta</taxon>
        <taxon>Tracheophyta</taxon>
        <taxon>Spermatophyta</taxon>
        <taxon>Magnoliopsida</taxon>
        <taxon>eudicotyledons</taxon>
        <taxon>Gunneridae</taxon>
        <taxon>Pentapetalae</taxon>
        <taxon>rosids</taxon>
        <taxon>fabids</taxon>
        <taxon>Fabales</taxon>
        <taxon>Fabaceae</taxon>
        <taxon>Cercidoideae</taxon>
        <taxon>Cercideae</taxon>
        <taxon>Bauhiniinae</taxon>
        <taxon>Bauhinia</taxon>
    </lineage>
</organism>
<protein>
    <submittedName>
        <fullName evidence="1">Uncharacterized protein</fullName>
    </submittedName>
</protein>
<accession>A0ACB9PRA8</accession>
<evidence type="ECO:0000313" key="1">
    <source>
        <dbReference type="EMBL" id="KAI4351036.1"/>
    </source>
</evidence>
<comment type="caution">
    <text evidence="1">The sequence shown here is derived from an EMBL/GenBank/DDBJ whole genome shotgun (WGS) entry which is preliminary data.</text>
</comment>
<name>A0ACB9PRA8_BAUVA</name>
<evidence type="ECO:0000313" key="2">
    <source>
        <dbReference type="Proteomes" id="UP000828941"/>
    </source>
</evidence>
<sequence>MNLKQYINKLDPFTLGFRRGGNDSSQCLDQKLSSRWIQQFPWQRRKGKFFHLSSKGNPTTPLDNLKVEERDIDMKATKPSNPSNCSQRHPLKKSMS</sequence>